<dbReference type="InterPro" id="IPR042097">
    <property type="entry name" value="Aminopeptidase_N-like_N_sf"/>
</dbReference>
<dbReference type="EMBL" id="UOEL01000101">
    <property type="protein sequence ID" value="VAW13278.1"/>
    <property type="molecule type" value="Genomic_DNA"/>
</dbReference>
<name>A0A3B0T5M3_9ZZZZ</name>
<gene>
    <name evidence="2" type="ORF">MNBD_BACTEROID03-2781</name>
</gene>
<dbReference type="Gene3D" id="2.60.40.1730">
    <property type="entry name" value="tricorn interacting facor f3 domain"/>
    <property type="match status" value="1"/>
</dbReference>
<dbReference type="AlphaFoldDB" id="A0A3B0T5M3"/>
<dbReference type="CDD" id="cd09603">
    <property type="entry name" value="M1_APN_like"/>
    <property type="match status" value="1"/>
</dbReference>
<dbReference type="InterPro" id="IPR034015">
    <property type="entry name" value="M1_LTA4H"/>
</dbReference>
<dbReference type="PANTHER" id="PTHR45726:SF3">
    <property type="entry name" value="LEUKOTRIENE A-4 HYDROLASE"/>
    <property type="match status" value="1"/>
</dbReference>
<dbReference type="SUPFAM" id="SSF55486">
    <property type="entry name" value="Metalloproteases ('zincins'), catalytic domain"/>
    <property type="match status" value="1"/>
</dbReference>
<proteinExistence type="predicted"/>
<dbReference type="Gene3D" id="1.10.390.10">
    <property type="entry name" value="Neutral Protease Domain 2"/>
    <property type="match status" value="1"/>
</dbReference>
<dbReference type="GO" id="GO:0008237">
    <property type="term" value="F:metallopeptidase activity"/>
    <property type="evidence" value="ECO:0007669"/>
    <property type="project" value="InterPro"/>
</dbReference>
<accession>A0A3B0T5M3</accession>
<evidence type="ECO:0000313" key="2">
    <source>
        <dbReference type="EMBL" id="VAW13278.1"/>
    </source>
</evidence>
<organism evidence="2">
    <name type="scientific">hydrothermal vent metagenome</name>
    <dbReference type="NCBI Taxonomy" id="652676"/>
    <lineage>
        <taxon>unclassified sequences</taxon>
        <taxon>metagenomes</taxon>
        <taxon>ecological metagenomes</taxon>
    </lineage>
</organism>
<dbReference type="Pfam" id="PF01433">
    <property type="entry name" value="Peptidase_M1"/>
    <property type="match status" value="1"/>
</dbReference>
<evidence type="ECO:0000259" key="1">
    <source>
        <dbReference type="Pfam" id="PF01433"/>
    </source>
</evidence>
<protein>
    <submittedName>
        <fullName evidence="2">Peptidase M1 family protein</fullName>
    </submittedName>
</protein>
<reference evidence="2" key="1">
    <citation type="submission" date="2018-06" db="EMBL/GenBank/DDBJ databases">
        <authorList>
            <person name="Zhirakovskaya E."/>
        </authorList>
    </citation>
    <scope>NUCLEOTIDE SEQUENCE</scope>
</reference>
<dbReference type="InterPro" id="IPR014782">
    <property type="entry name" value="Peptidase_M1_dom"/>
</dbReference>
<dbReference type="GO" id="GO:0008270">
    <property type="term" value="F:zinc ion binding"/>
    <property type="evidence" value="ECO:0007669"/>
    <property type="project" value="InterPro"/>
</dbReference>
<dbReference type="PANTHER" id="PTHR45726">
    <property type="entry name" value="LEUKOTRIENE A-4 HYDROLASE"/>
    <property type="match status" value="1"/>
</dbReference>
<dbReference type="InterPro" id="IPR027268">
    <property type="entry name" value="Peptidase_M4/M1_CTD_sf"/>
</dbReference>
<feature type="domain" description="Peptidase M1 membrane alanine aminopeptidase" evidence="1">
    <location>
        <begin position="280"/>
        <end position="482"/>
    </location>
</feature>
<sequence>MKVWLFFRTAFLDKIKIPQKMRKLITIFLLAVLGSTYGQDVFTEQDTLRGSITPERAWWDLNYYHLNIEVKPDEKFISGSNTIRYKVLEESQTLQVDLQPPLKIDKITQDGKVLQFDTNGNAHFVSLTKTQIKGAFNEIIVHYSGMPKEAARAPWDGGFSWKKDSNGKHFVATSCQGLGASVWWPNKDHMYDEVDSMAISVKVPKGLMNVSNGRLRKVDKKTNTYHWFVSNPINNYGVNVNIGDYVHFGEKYKGEKGPLDMDYYVLRKNLQKAKKHFKDAPKMMKAFEHWFGPYPFYEDSFKLVQVPYLGMEHQSSVTYGNQFKKGYLGRDLSRTGWGLKFDFIIVHEAGHEWFANNITYKDIADMWVHEGFTCYSESLFLDYHYSTKAAEEYVIGLRQNIKNDKPIIGTYNVNQEGSSDMYYKGSNMLHTLRQWVNNDEKWRQILRGLNKDFYHQTVTTAEIEDYLCKHTEIDLMAFFNQYLRTTKIPMLEYKINENVIKYRYTNVVKGFNMPIRVFLGNEQKWLIPASKWKNEDLGSKLSIMEIDKNFYIESQELK</sequence>
<dbReference type="SUPFAM" id="SSF63737">
    <property type="entry name" value="Leukotriene A4 hydrolase N-terminal domain"/>
    <property type="match status" value="1"/>
</dbReference>